<dbReference type="GO" id="GO:0005829">
    <property type="term" value="C:cytosol"/>
    <property type="evidence" value="ECO:0007669"/>
    <property type="project" value="TreeGrafter"/>
</dbReference>
<dbReference type="PANTHER" id="PTHR10953:SF102">
    <property type="entry name" value="ADENYLYLTRANSFERASE AND SULFURTRANSFERASE MOCS3"/>
    <property type="match status" value="1"/>
</dbReference>
<dbReference type="Gene3D" id="3.40.50.720">
    <property type="entry name" value="NAD(P)-binding Rossmann-like Domain"/>
    <property type="match status" value="1"/>
</dbReference>
<accession>A0A8J2VJQ6</accession>
<proteinExistence type="inferred from homology"/>
<organism evidence="3 4">
    <name type="scientific">Pullulanibacillus camelliae</name>
    <dbReference type="NCBI Taxonomy" id="1707096"/>
    <lineage>
        <taxon>Bacteria</taxon>
        <taxon>Bacillati</taxon>
        <taxon>Bacillota</taxon>
        <taxon>Bacilli</taxon>
        <taxon>Bacillales</taxon>
        <taxon>Sporolactobacillaceae</taxon>
        <taxon>Pullulanibacillus</taxon>
    </lineage>
</organism>
<feature type="domain" description="THIF-type NAD/FAD binding fold" evidence="2">
    <location>
        <begin position="6"/>
        <end position="242"/>
    </location>
</feature>
<keyword evidence="4" id="KW-1185">Reference proteome</keyword>
<evidence type="ECO:0000259" key="2">
    <source>
        <dbReference type="Pfam" id="PF00899"/>
    </source>
</evidence>
<dbReference type="Proteomes" id="UP000628775">
    <property type="component" value="Unassembled WGS sequence"/>
</dbReference>
<dbReference type="GO" id="GO:0008146">
    <property type="term" value="F:sulfotransferase activity"/>
    <property type="evidence" value="ECO:0007669"/>
    <property type="project" value="TreeGrafter"/>
</dbReference>
<dbReference type="Pfam" id="PF00899">
    <property type="entry name" value="ThiF"/>
    <property type="match status" value="1"/>
</dbReference>
<evidence type="ECO:0000313" key="3">
    <source>
        <dbReference type="EMBL" id="GGE33229.1"/>
    </source>
</evidence>
<keyword evidence="3" id="KW-0548">Nucleotidyltransferase</keyword>
<keyword evidence="3" id="KW-0808">Transferase</keyword>
<reference evidence="3" key="1">
    <citation type="journal article" date="2014" name="Int. J. Syst. Evol. Microbiol.">
        <title>Complete genome sequence of Corynebacterium casei LMG S-19264T (=DSM 44701T), isolated from a smear-ripened cheese.</title>
        <authorList>
            <consortium name="US DOE Joint Genome Institute (JGI-PGF)"/>
            <person name="Walter F."/>
            <person name="Albersmeier A."/>
            <person name="Kalinowski J."/>
            <person name="Ruckert C."/>
        </authorList>
    </citation>
    <scope>NUCLEOTIDE SEQUENCE</scope>
    <source>
        <strain evidence="3">CGMCC 1.15371</strain>
    </source>
</reference>
<gene>
    <name evidence="3" type="ORF">GCM10011391_09850</name>
</gene>
<dbReference type="SUPFAM" id="SSF69572">
    <property type="entry name" value="Activating enzymes of the ubiquitin-like proteins"/>
    <property type="match status" value="1"/>
</dbReference>
<dbReference type="EMBL" id="BMIR01000003">
    <property type="protein sequence ID" value="GGE33229.1"/>
    <property type="molecule type" value="Genomic_DNA"/>
</dbReference>
<dbReference type="AlphaFoldDB" id="A0A8J2VJQ6"/>
<protein>
    <submittedName>
        <fullName evidence="3">Thiazole biosynthesis adenylyltransferase ThiF</fullName>
    </submittedName>
</protein>
<dbReference type="InterPro" id="IPR035985">
    <property type="entry name" value="Ubiquitin-activating_enz"/>
</dbReference>
<dbReference type="NCBIfam" id="NF009123">
    <property type="entry name" value="PRK12475.1"/>
    <property type="match status" value="1"/>
</dbReference>
<comment type="similarity">
    <text evidence="1">Belongs to the HesA/MoeB/ThiF family.</text>
</comment>
<reference evidence="3" key="2">
    <citation type="submission" date="2020-09" db="EMBL/GenBank/DDBJ databases">
        <authorList>
            <person name="Sun Q."/>
            <person name="Zhou Y."/>
        </authorList>
    </citation>
    <scope>NUCLEOTIDE SEQUENCE</scope>
    <source>
        <strain evidence="3">CGMCC 1.15371</strain>
    </source>
</reference>
<dbReference type="FunFam" id="3.40.50.720:FF:000080">
    <property type="entry name" value="Thiazole biosynthesis adenylyltransferase ThiF"/>
    <property type="match status" value="1"/>
</dbReference>
<dbReference type="CDD" id="cd00757">
    <property type="entry name" value="ThiF_MoeB_HesA_family"/>
    <property type="match status" value="1"/>
</dbReference>
<dbReference type="GO" id="GO:0016779">
    <property type="term" value="F:nucleotidyltransferase activity"/>
    <property type="evidence" value="ECO:0007669"/>
    <property type="project" value="UniProtKB-KW"/>
</dbReference>
<dbReference type="PANTHER" id="PTHR10953">
    <property type="entry name" value="UBIQUITIN-ACTIVATING ENZYME E1"/>
    <property type="match status" value="1"/>
</dbReference>
<sequence>MNKDRYSRQTLFTPIGEKGQEKLQHSHVLVVGAGALGASISDILVRAGVGQLTIIDRDYVEWSNLQRQPLYTESDAEEHLPKAIAAQRRLTQINSDVSIQAIIADLDAQELAKHCSVTDLIIDATDNFETRMLINDSAQKYKIPWIYGGCVGSTGITYTILPDHTPCLACLLDALPLAGETCDTVGIISPAVQLVTAHQATEALKLLVQDAASLRGTLLFFDLWTNEHSTINVTSMKKHDCPSCGASPTYPYLNNKNQTKTAVLCGRDSVQIRPYRQSPFNLETLAQQLARLNGTVKRNPFLINFEIGEHRLVIFQDGRVLVHGTKDIAVAKTLYTRYIGG</sequence>
<dbReference type="RefSeq" id="WP_188690003.1">
    <property type="nucleotide sequence ID" value="NZ_BMIR01000003.1"/>
</dbReference>
<evidence type="ECO:0000256" key="1">
    <source>
        <dbReference type="ARBA" id="ARBA00009919"/>
    </source>
</evidence>
<dbReference type="GO" id="GO:0004792">
    <property type="term" value="F:thiosulfate-cyanide sulfurtransferase activity"/>
    <property type="evidence" value="ECO:0007669"/>
    <property type="project" value="TreeGrafter"/>
</dbReference>
<dbReference type="InterPro" id="IPR045886">
    <property type="entry name" value="ThiF/MoeB/HesA"/>
</dbReference>
<evidence type="ECO:0000313" key="4">
    <source>
        <dbReference type="Proteomes" id="UP000628775"/>
    </source>
</evidence>
<comment type="caution">
    <text evidence="3">The sequence shown here is derived from an EMBL/GenBank/DDBJ whole genome shotgun (WGS) entry which is preliminary data.</text>
</comment>
<dbReference type="GO" id="GO:0008641">
    <property type="term" value="F:ubiquitin-like modifier activating enzyme activity"/>
    <property type="evidence" value="ECO:0007669"/>
    <property type="project" value="InterPro"/>
</dbReference>
<name>A0A8J2VJQ6_9BACL</name>
<dbReference type="InterPro" id="IPR000594">
    <property type="entry name" value="ThiF_NAD_FAD-bd"/>
</dbReference>